<gene>
    <name evidence="2" type="ORF">HAV22_20615</name>
</gene>
<dbReference type="RefSeq" id="WP_166861644.1">
    <property type="nucleotide sequence ID" value="NZ_JAAQOM010000013.1"/>
</dbReference>
<dbReference type="InterPro" id="IPR001466">
    <property type="entry name" value="Beta-lactam-related"/>
</dbReference>
<sequence>MAGFLVLFEGYRTYSKVCLVLFAALKDDDLAGLAKRRSLTPDTVLRIALLTKQFTATVVVMLVDNGKVRPGDDIAVYLPDDPTRGRKITIAPADPGAEQCDKARVALIPASGSALPEQTRAGGRQ</sequence>
<name>A0ABX0PG83_9BURK</name>
<evidence type="ECO:0000313" key="3">
    <source>
        <dbReference type="Proteomes" id="UP000716322"/>
    </source>
</evidence>
<evidence type="ECO:0000313" key="2">
    <source>
        <dbReference type="EMBL" id="NIA56040.1"/>
    </source>
</evidence>
<comment type="caution">
    <text evidence="2">The sequence shown here is derived from an EMBL/GenBank/DDBJ whole genome shotgun (WGS) entry which is preliminary data.</text>
</comment>
<dbReference type="Proteomes" id="UP000716322">
    <property type="component" value="Unassembled WGS sequence"/>
</dbReference>
<proteinExistence type="predicted"/>
<dbReference type="InterPro" id="IPR012338">
    <property type="entry name" value="Beta-lactam/transpept-like"/>
</dbReference>
<protein>
    <submittedName>
        <fullName evidence="2">Serine hydrolase</fullName>
    </submittedName>
</protein>
<dbReference type="Pfam" id="PF00144">
    <property type="entry name" value="Beta-lactamase"/>
    <property type="match status" value="1"/>
</dbReference>
<dbReference type="EMBL" id="JAAQOM010000013">
    <property type="protein sequence ID" value="NIA56040.1"/>
    <property type="molecule type" value="Genomic_DNA"/>
</dbReference>
<feature type="domain" description="Beta-lactamase-related" evidence="1">
    <location>
        <begin position="31"/>
        <end position="91"/>
    </location>
</feature>
<dbReference type="SUPFAM" id="SSF56601">
    <property type="entry name" value="beta-lactamase/transpeptidase-like"/>
    <property type="match status" value="1"/>
</dbReference>
<reference evidence="2 3" key="1">
    <citation type="submission" date="2020-03" db="EMBL/GenBank/DDBJ databases">
        <title>Genome sequence of strain Massilia sp. TW-1.</title>
        <authorList>
            <person name="Chaudhary D.K."/>
        </authorList>
    </citation>
    <scope>NUCLEOTIDE SEQUENCE [LARGE SCALE GENOMIC DNA]</scope>
    <source>
        <strain evidence="2 3">TW-1</strain>
    </source>
</reference>
<accession>A0ABX0PG83</accession>
<dbReference type="Gene3D" id="3.40.710.10">
    <property type="entry name" value="DD-peptidase/beta-lactamase superfamily"/>
    <property type="match status" value="1"/>
</dbReference>
<keyword evidence="3" id="KW-1185">Reference proteome</keyword>
<dbReference type="GO" id="GO:0016787">
    <property type="term" value="F:hydrolase activity"/>
    <property type="evidence" value="ECO:0007669"/>
    <property type="project" value="UniProtKB-KW"/>
</dbReference>
<keyword evidence="2" id="KW-0378">Hydrolase</keyword>
<evidence type="ECO:0000259" key="1">
    <source>
        <dbReference type="Pfam" id="PF00144"/>
    </source>
</evidence>
<organism evidence="2 3">
    <name type="scientific">Telluria antibiotica</name>
    <dbReference type="NCBI Taxonomy" id="2717319"/>
    <lineage>
        <taxon>Bacteria</taxon>
        <taxon>Pseudomonadati</taxon>
        <taxon>Pseudomonadota</taxon>
        <taxon>Betaproteobacteria</taxon>
        <taxon>Burkholderiales</taxon>
        <taxon>Oxalobacteraceae</taxon>
        <taxon>Telluria group</taxon>
        <taxon>Telluria</taxon>
    </lineage>
</organism>